<organism evidence="1 2">
    <name type="scientific">Enterococcus pallens ATCC BAA-351</name>
    <dbReference type="NCBI Taxonomy" id="1158607"/>
    <lineage>
        <taxon>Bacteria</taxon>
        <taxon>Bacillati</taxon>
        <taxon>Bacillota</taxon>
        <taxon>Bacilli</taxon>
        <taxon>Lactobacillales</taxon>
        <taxon>Enterococcaceae</taxon>
        <taxon>Enterococcus</taxon>
    </lineage>
</organism>
<dbReference type="HOGENOM" id="CLU_063842_0_0_9"/>
<keyword evidence="2" id="KW-1185">Reference proteome</keyword>
<dbReference type="eggNOG" id="COG5464">
    <property type="taxonomic scope" value="Bacteria"/>
</dbReference>
<accession>R2T273</accession>
<name>R2T273_9ENTE</name>
<gene>
    <name evidence="1" type="ORF">UAU_02089</name>
</gene>
<evidence type="ECO:0000313" key="1">
    <source>
        <dbReference type="EMBL" id="EOH94354.1"/>
    </source>
</evidence>
<reference evidence="1 2" key="1">
    <citation type="submission" date="2013-02" db="EMBL/GenBank/DDBJ databases">
        <title>The Genome Sequence of Enterococcus pallens BAA-351.</title>
        <authorList>
            <consortium name="The Broad Institute Genome Sequencing Platform"/>
            <consortium name="The Broad Institute Genome Sequencing Center for Infectious Disease"/>
            <person name="Earl A.M."/>
            <person name="Gilmore M.S."/>
            <person name="Lebreton F."/>
            <person name="Walker B."/>
            <person name="Young S.K."/>
            <person name="Zeng Q."/>
            <person name="Gargeya S."/>
            <person name="Fitzgerald M."/>
            <person name="Haas B."/>
            <person name="Abouelleil A."/>
            <person name="Alvarado L."/>
            <person name="Arachchi H.M."/>
            <person name="Berlin A.M."/>
            <person name="Chapman S.B."/>
            <person name="Dewar J."/>
            <person name="Goldberg J."/>
            <person name="Griggs A."/>
            <person name="Gujja S."/>
            <person name="Hansen M."/>
            <person name="Howarth C."/>
            <person name="Imamovic A."/>
            <person name="Larimer J."/>
            <person name="McCowan C."/>
            <person name="Murphy C."/>
            <person name="Neiman D."/>
            <person name="Pearson M."/>
            <person name="Priest M."/>
            <person name="Roberts A."/>
            <person name="Saif S."/>
            <person name="Shea T."/>
            <person name="Sisk P."/>
            <person name="Sykes S."/>
            <person name="Wortman J."/>
            <person name="Nusbaum C."/>
            <person name="Birren B."/>
        </authorList>
    </citation>
    <scope>NUCLEOTIDE SEQUENCE [LARGE SCALE GENOMIC DNA]</scope>
    <source>
        <strain evidence="1 2">ATCC BAA-351</strain>
    </source>
</reference>
<evidence type="ECO:0000313" key="2">
    <source>
        <dbReference type="Proteomes" id="UP000013782"/>
    </source>
</evidence>
<comment type="caution">
    <text evidence="1">The sequence shown here is derived from an EMBL/GenBank/DDBJ whole genome shotgun (WGS) entry which is preliminary data.</text>
</comment>
<proteinExistence type="predicted"/>
<dbReference type="EMBL" id="AJAQ01000015">
    <property type="protein sequence ID" value="EOH94354.1"/>
    <property type="molecule type" value="Genomic_DNA"/>
</dbReference>
<sequence>METLLFSKNPSTTVFIAIRFIIPIIKITNLSENLLVTTMGFPFFRLYSSVLLSFAYLFIEKSKGEFLLGTKGREAMRKILPTNDLLFRKLFTSEGSEPLLKAFMQDVLYRDFYYLTPLETYRFEEYRQRLNQNKLMPVTKIGVLATTRTGRPAKIELQVQEQFKPPSLLDSLDELWYPLGLRDAITRRKNSSEAIYLISLGNDALFDRFSPAVRYLGLVDLDTYELVEVEEGEELFTLCYFSLKNRNLLKNRPIYYWQQFFRTGEVEDGAPEYLKEAQRLVDFSNLSEEEKTLTLAIEDGLLVRKGRLSNKEQKAEEKGYRNGSELRAREIASNLLASGLLLEKVAEYTDLSLKTVRDLALKRSDDFKK</sequence>
<dbReference type="PATRIC" id="fig|1158607.3.peg.2061"/>
<protein>
    <submittedName>
        <fullName evidence="1">Uncharacterized protein</fullName>
    </submittedName>
</protein>
<dbReference type="AlphaFoldDB" id="R2T273"/>
<dbReference type="Proteomes" id="UP000013782">
    <property type="component" value="Unassembled WGS sequence"/>
</dbReference>